<evidence type="ECO:0000256" key="8">
    <source>
        <dbReference type="ARBA" id="ARBA00022989"/>
    </source>
</evidence>
<feature type="transmembrane region" description="Helical" evidence="13">
    <location>
        <begin position="358"/>
        <end position="378"/>
    </location>
</feature>
<dbReference type="Gene3D" id="1.20.1720.10">
    <property type="entry name" value="Multidrug resistance protein D"/>
    <property type="match status" value="1"/>
</dbReference>
<feature type="transmembrane region" description="Helical" evidence="13">
    <location>
        <begin position="164"/>
        <end position="188"/>
    </location>
</feature>
<feature type="transmembrane region" description="Helical" evidence="13">
    <location>
        <begin position="436"/>
        <end position="457"/>
    </location>
</feature>
<evidence type="ECO:0000256" key="5">
    <source>
        <dbReference type="ARBA" id="ARBA00022475"/>
    </source>
</evidence>
<dbReference type="PANTHER" id="PTHR42718">
    <property type="entry name" value="MAJOR FACILITATOR SUPERFAMILY MULTIDRUG TRANSPORTER MFSC"/>
    <property type="match status" value="1"/>
</dbReference>
<gene>
    <name evidence="15" type="ORF">OG515_34015</name>
</gene>
<dbReference type="NCBIfam" id="TIGR00711">
    <property type="entry name" value="efflux_EmrB"/>
    <property type="match status" value="1"/>
</dbReference>
<sequence length="626" mass="64481">MEQIHGRSPWVALSILCTGFFMVVLDTTIVHVALPTMMRGLATDLDQVLWVVNAYLITYAVFMIPAGRLGTRYGPKRIHLVGLALFTLASALCGCAGSVGQLLAWRALQGLGAALVTPQIGAFIAVLFPAHRRGAAFGALTSVMGLSIVAGPLLGGLLVTRVGWQWIFAINVPAGIAVLVLSVVLLPAPPPSGRRGADPLGVALVTLGLTALTFALLGTGHPLRGQALCAGLGCLVLFFVQQRCATRSPLLPRGLFAHRDFALANGIGAALHFAVIGSATPLALFLQQQLGRTALESALLTAPTPLAAAAAAHVSGRLADHIGGKPLVIGGLLTYAYGLALLGSQARPGIDPWELLPAMLLADLGIGAALAPLTTLAMNAVDSRHAGPASGVLNTSRQIGGILGGAVVGALITRQTTSAASGHPTATATADYASALHTTTLLTTGVLFLAAVLAAALTPSAGLPRRRHPRRTAVLRLDTLPVVVRGNHGYGAVQILTAIRVGARGRREVIGFELAGSDACASWSRLLTGLRSRGLASVRHVVCDEAPGLSAAVAAVLRLPTRPASAARDPAAQLRRTLHHHLAADDAACTGAGLAATVQAAIAVQNSRWAAPPRPRRRLRRPSASP</sequence>
<feature type="transmembrane region" description="Helical" evidence="13">
    <location>
        <begin position="261"/>
        <end position="286"/>
    </location>
</feature>
<feature type="domain" description="Major facilitator superfamily (MFS) profile" evidence="14">
    <location>
        <begin position="12"/>
        <end position="462"/>
    </location>
</feature>
<comment type="function">
    <text evidence="1">Required for the transposition of the insertion element.</text>
</comment>
<keyword evidence="5" id="KW-1003">Cell membrane</keyword>
<feature type="transmembrane region" description="Helical" evidence="13">
    <location>
        <begin position="110"/>
        <end position="128"/>
    </location>
</feature>
<evidence type="ECO:0000256" key="1">
    <source>
        <dbReference type="ARBA" id="ARBA00002190"/>
    </source>
</evidence>
<dbReference type="PANTHER" id="PTHR42718:SF46">
    <property type="entry name" value="BLR6921 PROTEIN"/>
    <property type="match status" value="1"/>
</dbReference>
<evidence type="ECO:0000256" key="7">
    <source>
        <dbReference type="ARBA" id="ARBA00022692"/>
    </source>
</evidence>
<feature type="transmembrane region" description="Helical" evidence="13">
    <location>
        <begin position="399"/>
        <end position="416"/>
    </location>
</feature>
<dbReference type="Gene3D" id="1.20.1250.20">
    <property type="entry name" value="MFS general substrate transporter like domains"/>
    <property type="match status" value="1"/>
</dbReference>
<keyword evidence="9" id="KW-0238">DNA-binding</keyword>
<keyword evidence="8 13" id="KW-1133">Transmembrane helix</keyword>
<accession>A0ABZ1XTI8</accession>
<keyword evidence="6" id="KW-0815">Transposition</keyword>
<comment type="subcellular location">
    <subcellularLocation>
        <location evidence="2">Cell membrane</location>
        <topology evidence="2">Multi-pass membrane protein</topology>
    </subcellularLocation>
</comment>
<evidence type="ECO:0000256" key="6">
    <source>
        <dbReference type="ARBA" id="ARBA00022578"/>
    </source>
</evidence>
<keyword evidence="16" id="KW-1185">Reference proteome</keyword>
<comment type="similarity">
    <text evidence="3">Belongs to the transposase mutator family.</text>
</comment>
<proteinExistence type="inferred from homology"/>
<name>A0ABZ1XTI8_9ACTN</name>
<reference evidence="15" key="1">
    <citation type="submission" date="2022-10" db="EMBL/GenBank/DDBJ databases">
        <title>The complete genomes of actinobacterial strains from the NBC collection.</title>
        <authorList>
            <person name="Joergensen T.S."/>
            <person name="Alvarez Arevalo M."/>
            <person name="Sterndorff E.B."/>
            <person name="Faurdal D."/>
            <person name="Vuksanovic O."/>
            <person name="Mourched A.-S."/>
            <person name="Charusanti P."/>
            <person name="Shaw S."/>
            <person name="Blin K."/>
            <person name="Weber T."/>
        </authorList>
    </citation>
    <scope>NUCLEOTIDE SEQUENCE</scope>
    <source>
        <strain evidence="15">NBC_00668</strain>
    </source>
</reference>
<evidence type="ECO:0000256" key="10">
    <source>
        <dbReference type="ARBA" id="ARBA00023136"/>
    </source>
</evidence>
<evidence type="ECO:0000256" key="13">
    <source>
        <dbReference type="SAM" id="Phobius"/>
    </source>
</evidence>
<dbReference type="InterPro" id="IPR011701">
    <property type="entry name" value="MFS"/>
</dbReference>
<evidence type="ECO:0000256" key="2">
    <source>
        <dbReference type="ARBA" id="ARBA00004651"/>
    </source>
</evidence>
<dbReference type="SUPFAM" id="SSF103473">
    <property type="entry name" value="MFS general substrate transporter"/>
    <property type="match status" value="1"/>
</dbReference>
<dbReference type="CDD" id="cd17321">
    <property type="entry name" value="MFS_MMR_MDR_like"/>
    <property type="match status" value="1"/>
</dbReference>
<evidence type="ECO:0000259" key="14">
    <source>
        <dbReference type="PROSITE" id="PS50850"/>
    </source>
</evidence>
<keyword evidence="11" id="KW-0233">DNA recombination</keyword>
<dbReference type="InterPro" id="IPR020846">
    <property type="entry name" value="MFS_dom"/>
</dbReference>
<dbReference type="Pfam" id="PF00872">
    <property type="entry name" value="Transposase_mut"/>
    <property type="match status" value="1"/>
</dbReference>
<feature type="transmembrane region" description="Helical" evidence="13">
    <location>
        <begin position="12"/>
        <end position="35"/>
    </location>
</feature>
<dbReference type="PRINTS" id="PR01036">
    <property type="entry name" value="TCRTETB"/>
</dbReference>
<evidence type="ECO:0000256" key="3">
    <source>
        <dbReference type="ARBA" id="ARBA00010961"/>
    </source>
</evidence>
<evidence type="ECO:0000313" key="16">
    <source>
        <dbReference type="Proteomes" id="UP001432060"/>
    </source>
</evidence>
<dbReference type="Pfam" id="PF07690">
    <property type="entry name" value="MFS_1"/>
    <property type="match status" value="1"/>
</dbReference>
<keyword evidence="4" id="KW-0813">Transport</keyword>
<evidence type="ECO:0000256" key="12">
    <source>
        <dbReference type="ARBA" id="ARBA00023251"/>
    </source>
</evidence>
<dbReference type="RefSeq" id="WP_329403599.1">
    <property type="nucleotide sequence ID" value="NZ_CP109019.1"/>
</dbReference>
<evidence type="ECO:0000256" key="4">
    <source>
        <dbReference type="ARBA" id="ARBA00022448"/>
    </source>
</evidence>
<feature type="transmembrane region" description="Helical" evidence="13">
    <location>
        <begin position="47"/>
        <end position="66"/>
    </location>
</feature>
<feature type="transmembrane region" description="Helical" evidence="13">
    <location>
        <begin position="200"/>
        <end position="217"/>
    </location>
</feature>
<dbReference type="InterPro" id="IPR036259">
    <property type="entry name" value="MFS_trans_sf"/>
</dbReference>
<dbReference type="InterPro" id="IPR001207">
    <property type="entry name" value="Transposase_mutator"/>
</dbReference>
<dbReference type="Proteomes" id="UP001432060">
    <property type="component" value="Chromosome"/>
</dbReference>
<feature type="transmembrane region" description="Helical" evidence="13">
    <location>
        <begin position="223"/>
        <end position="240"/>
    </location>
</feature>
<dbReference type="PROSITE" id="PS50850">
    <property type="entry name" value="MFS"/>
    <property type="match status" value="1"/>
</dbReference>
<protein>
    <submittedName>
        <fullName evidence="15">DHA2 family efflux MFS transporter permease subunit</fullName>
    </submittedName>
</protein>
<feature type="transmembrane region" description="Helical" evidence="13">
    <location>
        <begin position="78"/>
        <end position="104"/>
    </location>
</feature>
<keyword evidence="12" id="KW-0046">Antibiotic resistance</keyword>
<dbReference type="EMBL" id="CP109019">
    <property type="protein sequence ID" value="WUT86868.1"/>
    <property type="molecule type" value="Genomic_DNA"/>
</dbReference>
<evidence type="ECO:0000256" key="9">
    <source>
        <dbReference type="ARBA" id="ARBA00023125"/>
    </source>
</evidence>
<keyword evidence="10 13" id="KW-0472">Membrane</keyword>
<evidence type="ECO:0000256" key="11">
    <source>
        <dbReference type="ARBA" id="ARBA00023172"/>
    </source>
</evidence>
<feature type="transmembrane region" description="Helical" evidence="13">
    <location>
        <begin position="135"/>
        <end position="158"/>
    </location>
</feature>
<dbReference type="InterPro" id="IPR004638">
    <property type="entry name" value="EmrB-like"/>
</dbReference>
<feature type="transmembrane region" description="Helical" evidence="13">
    <location>
        <begin position="327"/>
        <end position="346"/>
    </location>
</feature>
<evidence type="ECO:0000313" key="15">
    <source>
        <dbReference type="EMBL" id="WUT86868.1"/>
    </source>
</evidence>
<keyword evidence="7 13" id="KW-0812">Transmembrane</keyword>
<organism evidence="15 16">
    <name type="scientific">Streptomyces melanogenes</name>
    <dbReference type="NCBI Taxonomy" id="67326"/>
    <lineage>
        <taxon>Bacteria</taxon>
        <taxon>Bacillati</taxon>
        <taxon>Actinomycetota</taxon>
        <taxon>Actinomycetes</taxon>
        <taxon>Kitasatosporales</taxon>
        <taxon>Streptomycetaceae</taxon>
        <taxon>Streptomyces</taxon>
    </lineage>
</organism>
<feature type="transmembrane region" description="Helical" evidence="13">
    <location>
        <begin position="298"/>
        <end position="315"/>
    </location>
</feature>